<reference evidence="6 7" key="1">
    <citation type="submission" date="2020-08" db="EMBL/GenBank/DDBJ databases">
        <title>Sequencing the genomes of 1000 actinobacteria strains.</title>
        <authorList>
            <person name="Klenk H.-P."/>
        </authorList>
    </citation>
    <scope>NUCLEOTIDE SEQUENCE [LARGE SCALE GENOMIC DNA]</scope>
    <source>
        <strain evidence="6 7">DSM 105784</strain>
    </source>
</reference>
<dbReference type="Gene3D" id="3.50.50.60">
    <property type="entry name" value="FAD/NAD(P)-binding domain"/>
    <property type="match status" value="2"/>
</dbReference>
<keyword evidence="4" id="KW-0472">Membrane</keyword>
<evidence type="ECO:0000256" key="4">
    <source>
        <dbReference type="SAM" id="Phobius"/>
    </source>
</evidence>
<dbReference type="PRINTS" id="PR00469">
    <property type="entry name" value="PNDRDTASEII"/>
</dbReference>
<sequence>MTETTPWDVVIVGGGAAGLSAALILSRARRRVLVLDGGEPRNRFAPHMHGVLSRDGYSPLDLVADGRREVRAADGVVETARVAEIARTADGFALVTDDGALIAARRVVVATGIRDELPDLPGLAEQWGRGVVACPYCDGYESRGGRIGVLLGSPLAAFKVQLVRAYSPDVTVLTAFAGELPADVLEGFAARGIRVDDRPVARVVSDGDALAGVEFADGSVTAFDTLFADPRMVPLDGLLRQLGAEQSETPFGAWTVVDATFQTSVPGLYAVGNIANPAALVPIASAAGVTAATTINASLVAEDVAAAVAATVSA</sequence>
<keyword evidence="4" id="KW-1133">Transmembrane helix</keyword>
<dbReference type="InterPro" id="IPR036188">
    <property type="entry name" value="FAD/NAD-bd_sf"/>
</dbReference>
<evidence type="ECO:0000313" key="6">
    <source>
        <dbReference type="EMBL" id="MBB5842780.1"/>
    </source>
</evidence>
<dbReference type="Proteomes" id="UP000536685">
    <property type="component" value="Unassembled WGS sequence"/>
</dbReference>
<feature type="domain" description="FAD/NAD(P)-binding" evidence="5">
    <location>
        <begin position="8"/>
        <end position="288"/>
    </location>
</feature>
<dbReference type="RefSeq" id="WP_184234430.1">
    <property type="nucleotide sequence ID" value="NZ_JACHMJ010000001.1"/>
</dbReference>
<dbReference type="EMBL" id="JACHMJ010000001">
    <property type="protein sequence ID" value="MBB5842780.1"/>
    <property type="molecule type" value="Genomic_DNA"/>
</dbReference>
<dbReference type="GO" id="GO:0004791">
    <property type="term" value="F:thioredoxin-disulfide reductase (NADPH) activity"/>
    <property type="evidence" value="ECO:0007669"/>
    <property type="project" value="UniProtKB-EC"/>
</dbReference>
<keyword evidence="1" id="KW-0285">Flavoprotein</keyword>
<evidence type="ECO:0000256" key="2">
    <source>
        <dbReference type="ARBA" id="ARBA00023002"/>
    </source>
</evidence>
<accession>A0A841AG48</accession>
<evidence type="ECO:0000259" key="5">
    <source>
        <dbReference type="Pfam" id="PF07992"/>
    </source>
</evidence>
<gene>
    <name evidence="6" type="ORF">HD599_001103</name>
</gene>
<dbReference type="InterPro" id="IPR050097">
    <property type="entry name" value="Ferredoxin-NADP_redctase_2"/>
</dbReference>
<evidence type="ECO:0000256" key="3">
    <source>
        <dbReference type="ARBA" id="ARBA00048132"/>
    </source>
</evidence>
<keyword evidence="4" id="KW-0812">Transmembrane</keyword>
<comment type="caution">
    <text evidence="6">The sequence shown here is derived from an EMBL/GenBank/DDBJ whole genome shotgun (WGS) entry which is preliminary data.</text>
</comment>
<comment type="catalytic activity">
    <reaction evidence="3">
        <text>[thioredoxin]-dithiol + NADP(+) = [thioredoxin]-disulfide + NADPH + H(+)</text>
        <dbReference type="Rhea" id="RHEA:20345"/>
        <dbReference type="Rhea" id="RHEA-COMP:10698"/>
        <dbReference type="Rhea" id="RHEA-COMP:10700"/>
        <dbReference type="ChEBI" id="CHEBI:15378"/>
        <dbReference type="ChEBI" id="CHEBI:29950"/>
        <dbReference type="ChEBI" id="CHEBI:50058"/>
        <dbReference type="ChEBI" id="CHEBI:57783"/>
        <dbReference type="ChEBI" id="CHEBI:58349"/>
        <dbReference type="EC" id="1.8.1.9"/>
    </reaction>
</comment>
<dbReference type="PANTHER" id="PTHR48105">
    <property type="entry name" value="THIOREDOXIN REDUCTASE 1-RELATED-RELATED"/>
    <property type="match status" value="1"/>
</dbReference>
<name>A0A841AG48_9MICO</name>
<organism evidence="6 7">
    <name type="scientific">Conyzicola lurida</name>
    <dbReference type="NCBI Taxonomy" id="1172621"/>
    <lineage>
        <taxon>Bacteria</taxon>
        <taxon>Bacillati</taxon>
        <taxon>Actinomycetota</taxon>
        <taxon>Actinomycetes</taxon>
        <taxon>Micrococcales</taxon>
        <taxon>Microbacteriaceae</taxon>
        <taxon>Conyzicola</taxon>
    </lineage>
</organism>
<evidence type="ECO:0000313" key="7">
    <source>
        <dbReference type="Proteomes" id="UP000536685"/>
    </source>
</evidence>
<proteinExistence type="predicted"/>
<feature type="transmembrane region" description="Helical" evidence="4">
    <location>
        <begin position="6"/>
        <end position="25"/>
    </location>
</feature>
<keyword evidence="2" id="KW-0560">Oxidoreductase</keyword>
<protein>
    <submittedName>
        <fullName evidence="6">Thioredoxin reductase</fullName>
    </submittedName>
</protein>
<dbReference type="InterPro" id="IPR023753">
    <property type="entry name" value="FAD/NAD-binding_dom"/>
</dbReference>
<dbReference type="AlphaFoldDB" id="A0A841AG48"/>
<evidence type="ECO:0000256" key="1">
    <source>
        <dbReference type="ARBA" id="ARBA00022630"/>
    </source>
</evidence>
<dbReference type="PRINTS" id="PR00368">
    <property type="entry name" value="FADPNR"/>
</dbReference>
<dbReference type="Pfam" id="PF07992">
    <property type="entry name" value="Pyr_redox_2"/>
    <property type="match status" value="1"/>
</dbReference>
<dbReference type="SUPFAM" id="SSF51905">
    <property type="entry name" value="FAD/NAD(P)-binding domain"/>
    <property type="match status" value="1"/>
</dbReference>
<keyword evidence="7" id="KW-1185">Reference proteome</keyword>